<dbReference type="PANTHER" id="PTHR10696:SF56">
    <property type="entry name" value="TAUD_TFDA-LIKE DOMAIN-CONTAINING PROTEIN"/>
    <property type="match status" value="1"/>
</dbReference>
<comment type="caution">
    <text evidence="6">The sequence shown here is derived from an EMBL/GenBank/DDBJ whole genome shotgun (WGS) entry which is preliminary data.</text>
</comment>
<keyword evidence="3" id="KW-0408">Iron</keyword>
<protein>
    <submittedName>
        <fullName evidence="6">TauD/TfdA family dioxygenase</fullName>
    </submittedName>
</protein>
<proteinExistence type="predicted"/>
<gene>
    <name evidence="6" type="ORF">FNH05_27785</name>
</gene>
<evidence type="ECO:0000256" key="2">
    <source>
        <dbReference type="ARBA" id="ARBA00023002"/>
    </source>
</evidence>
<dbReference type="EMBL" id="VJWX01000374">
    <property type="protein sequence ID" value="TVT32295.1"/>
    <property type="molecule type" value="Genomic_DNA"/>
</dbReference>
<dbReference type="InterPro" id="IPR042098">
    <property type="entry name" value="TauD-like_sf"/>
</dbReference>
<dbReference type="AlphaFoldDB" id="A0A558B704"/>
<comment type="cofactor">
    <cofactor evidence="1">
        <name>Fe(2+)</name>
        <dbReference type="ChEBI" id="CHEBI:29033"/>
    </cofactor>
</comment>
<name>A0A558B704_9PSEU</name>
<evidence type="ECO:0000259" key="5">
    <source>
        <dbReference type="Pfam" id="PF02668"/>
    </source>
</evidence>
<evidence type="ECO:0000313" key="7">
    <source>
        <dbReference type="Proteomes" id="UP000320011"/>
    </source>
</evidence>
<keyword evidence="6" id="KW-0223">Dioxygenase</keyword>
<keyword evidence="7" id="KW-1185">Reference proteome</keyword>
<dbReference type="SUPFAM" id="SSF51197">
    <property type="entry name" value="Clavaminate synthase-like"/>
    <property type="match status" value="1"/>
</dbReference>
<accession>A0A558B704</accession>
<reference evidence="6 7" key="1">
    <citation type="submission" date="2019-07" db="EMBL/GenBank/DDBJ databases">
        <authorList>
            <person name="Duangmal K."/>
            <person name="Teo W.F.A."/>
        </authorList>
    </citation>
    <scope>NUCLEOTIDE SEQUENCE [LARGE SCALE GENOMIC DNA]</scope>
    <source>
        <strain evidence="6 7">TBRC 6029</strain>
    </source>
</reference>
<evidence type="ECO:0000256" key="3">
    <source>
        <dbReference type="ARBA" id="ARBA00023004"/>
    </source>
</evidence>
<keyword evidence="2" id="KW-0560">Oxidoreductase</keyword>
<evidence type="ECO:0000313" key="6">
    <source>
        <dbReference type="EMBL" id="TVT32295.1"/>
    </source>
</evidence>
<dbReference type="RefSeq" id="WP_144591796.1">
    <property type="nucleotide sequence ID" value="NZ_VJWX01000374.1"/>
</dbReference>
<dbReference type="InterPro" id="IPR003819">
    <property type="entry name" value="TauD/TfdA-like"/>
</dbReference>
<dbReference type="Gene3D" id="3.60.130.10">
    <property type="entry name" value="Clavaminate synthase-like"/>
    <property type="match status" value="1"/>
</dbReference>
<evidence type="ECO:0000256" key="1">
    <source>
        <dbReference type="ARBA" id="ARBA00001954"/>
    </source>
</evidence>
<dbReference type="Proteomes" id="UP000320011">
    <property type="component" value="Unassembled WGS sequence"/>
</dbReference>
<dbReference type="InterPro" id="IPR050411">
    <property type="entry name" value="AlphaKG_dependent_hydroxylases"/>
</dbReference>
<organism evidence="6 7">
    <name type="scientific">Amycolatopsis rhizosphaerae</name>
    <dbReference type="NCBI Taxonomy" id="2053003"/>
    <lineage>
        <taxon>Bacteria</taxon>
        <taxon>Bacillati</taxon>
        <taxon>Actinomycetota</taxon>
        <taxon>Actinomycetes</taxon>
        <taxon>Pseudonocardiales</taxon>
        <taxon>Pseudonocardiaceae</taxon>
        <taxon>Amycolatopsis</taxon>
    </lineage>
</organism>
<keyword evidence="4" id="KW-0045">Antibiotic biosynthesis</keyword>
<dbReference type="Pfam" id="PF02668">
    <property type="entry name" value="TauD"/>
    <property type="match status" value="1"/>
</dbReference>
<dbReference type="OrthoDB" id="9769888at2"/>
<dbReference type="GO" id="GO:0051213">
    <property type="term" value="F:dioxygenase activity"/>
    <property type="evidence" value="ECO:0007669"/>
    <property type="project" value="UniProtKB-KW"/>
</dbReference>
<evidence type="ECO:0000256" key="4">
    <source>
        <dbReference type="ARBA" id="ARBA00023194"/>
    </source>
</evidence>
<reference evidence="6 7" key="2">
    <citation type="submission" date="2019-08" db="EMBL/GenBank/DDBJ databases">
        <title>Amycolatopsis acidicola sp. nov., isolated from peat swamp forest soil.</title>
        <authorList>
            <person name="Srisuk N."/>
        </authorList>
    </citation>
    <scope>NUCLEOTIDE SEQUENCE [LARGE SCALE GENOMIC DNA]</scope>
    <source>
        <strain evidence="6 7">TBRC 6029</strain>
    </source>
</reference>
<dbReference type="PANTHER" id="PTHR10696">
    <property type="entry name" value="GAMMA-BUTYROBETAINE HYDROXYLASE-RELATED"/>
    <property type="match status" value="1"/>
</dbReference>
<feature type="domain" description="TauD/TfdA-like" evidence="5">
    <location>
        <begin position="24"/>
        <end position="302"/>
    </location>
</feature>
<dbReference type="GO" id="GO:0017000">
    <property type="term" value="P:antibiotic biosynthetic process"/>
    <property type="evidence" value="ECO:0007669"/>
    <property type="project" value="UniProtKB-KW"/>
</dbReference>
<sequence length="320" mass="34982">MTSPSLTEVPVLEMSAGWHTGAPWAELREAVTRHGAVVVRGLGPRERGDAVGLCRSLPVPLMAEREPFAPRDRHAEGVYSSSRWPPDQPMCMHHELSYALEFPALMIFACVTAPGTGGATAIADSASVLGALPRELVERFERDGWLLERTYNGDVGVSVAEAFGTSDRGAVEAYCRANAIDFEWRGDGVLRTRQRRPAVVRHPVTGARCWFNQIAFLNEWTMAPEIRTYLIDVYGADSLPFTTRFGDGTPVPEEAVTAINGVYDEHTVSHPWRAGDVMIIDNIQTSHSTQPYTGNREIVVAMAEPVRLADCAGPLAVPSI</sequence>